<comment type="caution">
    <text evidence="1">The sequence shown here is derived from an EMBL/GenBank/DDBJ whole genome shotgun (WGS) entry which is preliminary data.</text>
</comment>
<keyword evidence="2" id="KW-1185">Reference proteome</keyword>
<protein>
    <submittedName>
        <fullName evidence="1">Uncharacterized protein</fullName>
    </submittedName>
</protein>
<dbReference type="AlphaFoldDB" id="A0ABD3PQW5"/>
<proteinExistence type="predicted"/>
<organism evidence="1 2">
    <name type="scientific">Cyclotella cryptica</name>
    <dbReference type="NCBI Taxonomy" id="29204"/>
    <lineage>
        <taxon>Eukaryota</taxon>
        <taxon>Sar</taxon>
        <taxon>Stramenopiles</taxon>
        <taxon>Ochrophyta</taxon>
        <taxon>Bacillariophyta</taxon>
        <taxon>Coscinodiscophyceae</taxon>
        <taxon>Thalassiosirophycidae</taxon>
        <taxon>Stephanodiscales</taxon>
        <taxon>Stephanodiscaceae</taxon>
        <taxon>Cyclotella</taxon>
    </lineage>
</organism>
<evidence type="ECO:0000313" key="2">
    <source>
        <dbReference type="Proteomes" id="UP001516023"/>
    </source>
</evidence>
<gene>
    <name evidence="1" type="ORF">HJC23_005579</name>
</gene>
<dbReference type="EMBL" id="JABMIG020000131">
    <property type="protein sequence ID" value="KAL3790207.1"/>
    <property type="molecule type" value="Genomic_DNA"/>
</dbReference>
<dbReference type="InterPro" id="IPR053159">
    <property type="entry name" value="Hybrid_Histidine_Kinase"/>
</dbReference>
<name>A0ABD3PQW5_9STRA</name>
<dbReference type="PANTHER" id="PTHR43642:SF1">
    <property type="entry name" value="HYBRID SIGNAL TRANSDUCTION HISTIDINE KINASE G"/>
    <property type="match status" value="1"/>
</dbReference>
<evidence type="ECO:0000313" key="1">
    <source>
        <dbReference type="EMBL" id="KAL3790207.1"/>
    </source>
</evidence>
<dbReference type="PANTHER" id="PTHR43642">
    <property type="entry name" value="HYBRID SIGNAL TRANSDUCTION HISTIDINE KINASE G"/>
    <property type="match status" value="1"/>
</dbReference>
<dbReference type="Proteomes" id="UP001516023">
    <property type="component" value="Unassembled WGS sequence"/>
</dbReference>
<reference evidence="1 2" key="1">
    <citation type="journal article" date="2020" name="G3 (Bethesda)">
        <title>Improved Reference Genome for Cyclotella cryptica CCMP332, a Model for Cell Wall Morphogenesis, Salinity Adaptation, and Lipid Production in Diatoms (Bacillariophyta).</title>
        <authorList>
            <person name="Roberts W.R."/>
            <person name="Downey K.M."/>
            <person name="Ruck E.C."/>
            <person name="Traller J.C."/>
            <person name="Alverson A.J."/>
        </authorList>
    </citation>
    <scope>NUCLEOTIDE SEQUENCE [LARGE SCALE GENOMIC DNA]</scope>
    <source>
        <strain evidence="1 2">CCMP332</strain>
    </source>
</reference>
<accession>A0ABD3PQW5</accession>
<sequence length="476" mass="53641">MFALESHLNVKLIEPLKIAITEGLNSKALEQGHKILSRLGEAIPSNPTQEALEQHIEQTQSLIRGVSENDILNCRLMTDNIKLAAMKFLAQLESVTIMVEPALHPFVTLKMFFGLSPVSPIGFVYFGSLLAKRGNIRVGLRFTLLAKALLNKLEASEIAGEVICVATEVLCFVEPVQSSRELLLIQGESAAMAGGDIHSACMNRLQYCSMMFWTYSELSVVDDTFSEACRFMRENQHRTTLFFILMWQKTILTLKGSEPEASELSRNIHESNNPHNDGMLKEYAETFFKLNKSSWFLHFGEAGQALILGLVSFELYRATQDSLWLERGKKYSSDMKLWATQGSIWNFQHKQLLLEAEEHYSIGRFEDAQLSYKNAITFARSHKFVNDEALACELAAKFYWGTSSLVSSLEHFRLAHEKYIQWGALSKAGRLFASINQKFSNVLDDNSALLSRIVSESVVVNSQSSDETGPPKRRMV</sequence>